<evidence type="ECO:0000259" key="1">
    <source>
        <dbReference type="PROSITE" id="PS50106"/>
    </source>
</evidence>
<organism evidence="2">
    <name type="scientific">Guillardia theta (strain CCMP2712)</name>
    <name type="common">Cryptophyte</name>
    <dbReference type="NCBI Taxonomy" id="905079"/>
    <lineage>
        <taxon>Eukaryota</taxon>
        <taxon>Cryptophyceae</taxon>
        <taxon>Pyrenomonadales</taxon>
        <taxon>Geminigeraceae</taxon>
        <taxon>Guillardia</taxon>
    </lineage>
</organism>
<dbReference type="PROSITE" id="PS50106">
    <property type="entry name" value="PDZ"/>
    <property type="match status" value="1"/>
</dbReference>
<dbReference type="GO" id="GO:0007165">
    <property type="term" value="P:signal transduction"/>
    <property type="evidence" value="ECO:0007669"/>
    <property type="project" value="TreeGrafter"/>
</dbReference>
<accession>L1JFL2</accession>
<feature type="domain" description="PDZ" evidence="1">
    <location>
        <begin position="55"/>
        <end position="125"/>
    </location>
</feature>
<sequence length="293" mass="32388">MGSSDGMKHLSQLLLMKQDNKDPQQGEAARISPMYMYMSRDVYPPMEEPSARWCGVGIQTCKSHDGRVIVVHVHEGSPAEVEGVREGDEILYIENKGAQGMTQKQVVEALSGPPGTSVFVAIRQNQVKLFRTLERRDSIWSSEAALNDIVSAIERFKELDAQEQRRIEVQRHLHDLNTSLPSYVKIVERPTWAHEASMYLGPSQGKSQPPRVDLAVGPAPSATNTAGEAVLEKQGPELCGVGLQLKKWKDGKIVVEQVRESGPAERVGIRPGDFLDQECPSVIPFLLFSSSSM</sequence>
<reference evidence="2 4" key="1">
    <citation type="journal article" date="2012" name="Nature">
        <title>Algal genomes reveal evolutionary mosaicism and the fate of nucleomorphs.</title>
        <authorList>
            <consortium name="DOE Joint Genome Institute"/>
            <person name="Curtis B.A."/>
            <person name="Tanifuji G."/>
            <person name="Burki F."/>
            <person name="Gruber A."/>
            <person name="Irimia M."/>
            <person name="Maruyama S."/>
            <person name="Arias M.C."/>
            <person name="Ball S.G."/>
            <person name="Gile G.H."/>
            <person name="Hirakawa Y."/>
            <person name="Hopkins J.F."/>
            <person name="Kuo A."/>
            <person name="Rensing S.A."/>
            <person name="Schmutz J."/>
            <person name="Symeonidi A."/>
            <person name="Elias M."/>
            <person name="Eveleigh R.J."/>
            <person name="Herman E.K."/>
            <person name="Klute M.J."/>
            <person name="Nakayama T."/>
            <person name="Obornik M."/>
            <person name="Reyes-Prieto A."/>
            <person name="Armbrust E.V."/>
            <person name="Aves S.J."/>
            <person name="Beiko R.G."/>
            <person name="Coutinho P."/>
            <person name="Dacks J.B."/>
            <person name="Durnford D.G."/>
            <person name="Fast N.M."/>
            <person name="Green B.R."/>
            <person name="Grisdale C.J."/>
            <person name="Hempel F."/>
            <person name="Henrissat B."/>
            <person name="Hoppner M.P."/>
            <person name="Ishida K."/>
            <person name="Kim E."/>
            <person name="Koreny L."/>
            <person name="Kroth P.G."/>
            <person name="Liu Y."/>
            <person name="Malik S.B."/>
            <person name="Maier U.G."/>
            <person name="McRose D."/>
            <person name="Mock T."/>
            <person name="Neilson J.A."/>
            <person name="Onodera N.T."/>
            <person name="Poole A.M."/>
            <person name="Pritham E.J."/>
            <person name="Richards T.A."/>
            <person name="Rocap G."/>
            <person name="Roy S.W."/>
            <person name="Sarai C."/>
            <person name="Schaack S."/>
            <person name="Shirato S."/>
            <person name="Slamovits C.H."/>
            <person name="Spencer D.F."/>
            <person name="Suzuki S."/>
            <person name="Worden A.Z."/>
            <person name="Zauner S."/>
            <person name="Barry K."/>
            <person name="Bell C."/>
            <person name="Bharti A.K."/>
            <person name="Crow J.A."/>
            <person name="Grimwood J."/>
            <person name="Kramer R."/>
            <person name="Lindquist E."/>
            <person name="Lucas S."/>
            <person name="Salamov A."/>
            <person name="McFadden G.I."/>
            <person name="Lane C.E."/>
            <person name="Keeling P.J."/>
            <person name="Gray M.W."/>
            <person name="Grigoriev I.V."/>
            <person name="Archibald J.M."/>
        </authorList>
    </citation>
    <scope>NUCLEOTIDE SEQUENCE</scope>
    <source>
        <strain evidence="2 4">CCMP2712</strain>
    </source>
</reference>
<evidence type="ECO:0000313" key="2">
    <source>
        <dbReference type="EMBL" id="EKX47117.1"/>
    </source>
</evidence>
<dbReference type="Proteomes" id="UP000011087">
    <property type="component" value="Unassembled WGS sequence"/>
</dbReference>
<reference evidence="3" key="3">
    <citation type="submission" date="2016-03" db="UniProtKB">
        <authorList>
            <consortium name="EnsemblProtists"/>
        </authorList>
    </citation>
    <scope>IDENTIFICATION</scope>
</reference>
<dbReference type="Gene3D" id="2.30.42.10">
    <property type="match status" value="1"/>
</dbReference>
<dbReference type="KEGG" id="gtt:GUITHDRAFT_137725"/>
<dbReference type="EnsemblProtists" id="EKX47117">
    <property type="protein sequence ID" value="EKX47117"/>
    <property type="gene ID" value="GUITHDRAFT_137725"/>
</dbReference>
<name>L1JFL2_GUITC</name>
<dbReference type="GeneID" id="17303701"/>
<dbReference type="AlphaFoldDB" id="L1JFL2"/>
<dbReference type="PANTHER" id="PTHR32060">
    <property type="entry name" value="TAIL-SPECIFIC PROTEASE"/>
    <property type="match status" value="1"/>
</dbReference>
<evidence type="ECO:0000313" key="4">
    <source>
        <dbReference type="Proteomes" id="UP000011087"/>
    </source>
</evidence>
<dbReference type="Pfam" id="PF00595">
    <property type="entry name" value="PDZ"/>
    <property type="match status" value="1"/>
</dbReference>
<dbReference type="RefSeq" id="XP_005834097.1">
    <property type="nucleotide sequence ID" value="XM_005834040.1"/>
</dbReference>
<dbReference type="CDD" id="cd06782">
    <property type="entry name" value="cpPDZ_CPP-like"/>
    <property type="match status" value="1"/>
</dbReference>
<dbReference type="GO" id="GO:0004175">
    <property type="term" value="F:endopeptidase activity"/>
    <property type="evidence" value="ECO:0007669"/>
    <property type="project" value="TreeGrafter"/>
</dbReference>
<dbReference type="InterPro" id="IPR001478">
    <property type="entry name" value="PDZ"/>
</dbReference>
<keyword evidence="4" id="KW-1185">Reference proteome</keyword>
<dbReference type="PaxDb" id="55529-EKX47117"/>
<dbReference type="InterPro" id="IPR036034">
    <property type="entry name" value="PDZ_sf"/>
</dbReference>
<protein>
    <recommendedName>
        <fullName evidence="1">PDZ domain-containing protein</fullName>
    </recommendedName>
</protein>
<gene>
    <name evidence="2" type="ORF">GUITHDRAFT_137725</name>
</gene>
<dbReference type="SUPFAM" id="SSF50156">
    <property type="entry name" value="PDZ domain-like"/>
    <property type="match status" value="2"/>
</dbReference>
<dbReference type="SMART" id="SM00228">
    <property type="entry name" value="PDZ"/>
    <property type="match status" value="1"/>
</dbReference>
<dbReference type="OrthoDB" id="72325at2759"/>
<dbReference type="EMBL" id="JH992991">
    <property type="protein sequence ID" value="EKX47117.1"/>
    <property type="molecule type" value="Genomic_DNA"/>
</dbReference>
<dbReference type="PANTHER" id="PTHR32060:SF30">
    <property type="entry name" value="CARBOXY-TERMINAL PROCESSING PROTEASE CTPA"/>
    <property type="match status" value="1"/>
</dbReference>
<dbReference type="HOGENOM" id="CLU_951391_0_0_1"/>
<reference evidence="4" key="2">
    <citation type="submission" date="2012-11" db="EMBL/GenBank/DDBJ databases">
        <authorList>
            <person name="Kuo A."/>
            <person name="Curtis B.A."/>
            <person name="Tanifuji G."/>
            <person name="Burki F."/>
            <person name="Gruber A."/>
            <person name="Irimia M."/>
            <person name="Maruyama S."/>
            <person name="Arias M.C."/>
            <person name="Ball S.G."/>
            <person name="Gile G.H."/>
            <person name="Hirakawa Y."/>
            <person name="Hopkins J.F."/>
            <person name="Rensing S.A."/>
            <person name="Schmutz J."/>
            <person name="Symeonidi A."/>
            <person name="Elias M."/>
            <person name="Eveleigh R.J."/>
            <person name="Herman E.K."/>
            <person name="Klute M.J."/>
            <person name="Nakayama T."/>
            <person name="Obornik M."/>
            <person name="Reyes-Prieto A."/>
            <person name="Armbrust E.V."/>
            <person name="Aves S.J."/>
            <person name="Beiko R.G."/>
            <person name="Coutinho P."/>
            <person name="Dacks J.B."/>
            <person name="Durnford D.G."/>
            <person name="Fast N.M."/>
            <person name="Green B.R."/>
            <person name="Grisdale C."/>
            <person name="Hempe F."/>
            <person name="Henrissat B."/>
            <person name="Hoppner M.P."/>
            <person name="Ishida K.-I."/>
            <person name="Kim E."/>
            <person name="Koreny L."/>
            <person name="Kroth P.G."/>
            <person name="Liu Y."/>
            <person name="Malik S.-B."/>
            <person name="Maier U.G."/>
            <person name="McRose D."/>
            <person name="Mock T."/>
            <person name="Neilson J.A."/>
            <person name="Onodera N.T."/>
            <person name="Poole A.M."/>
            <person name="Pritham E.J."/>
            <person name="Richards T.A."/>
            <person name="Rocap G."/>
            <person name="Roy S.W."/>
            <person name="Sarai C."/>
            <person name="Schaack S."/>
            <person name="Shirato S."/>
            <person name="Slamovits C.H."/>
            <person name="Spencer D.F."/>
            <person name="Suzuki S."/>
            <person name="Worden A.Z."/>
            <person name="Zauner S."/>
            <person name="Barry K."/>
            <person name="Bell C."/>
            <person name="Bharti A.K."/>
            <person name="Crow J.A."/>
            <person name="Grimwood J."/>
            <person name="Kramer R."/>
            <person name="Lindquist E."/>
            <person name="Lucas S."/>
            <person name="Salamov A."/>
            <person name="McFadden G.I."/>
            <person name="Lane C.E."/>
            <person name="Keeling P.J."/>
            <person name="Gray M.W."/>
            <person name="Grigoriev I.V."/>
            <person name="Archibald J.M."/>
        </authorList>
    </citation>
    <scope>NUCLEOTIDE SEQUENCE</scope>
    <source>
        <strain evidence="4">CCMP2712</strain>
    </source>
</reference>
<proteinExistence type="predicted"/>
<evidence type="ECO:0000313" key="3">
    <source>
        <dbReference type="EnsemblProtists" id="EKX47117"/>
    </source>
</evidence>